<dbReference type="PROSITE" id="PS50106">
    <property type="entry name" value="PDZ"/>
    <property type="match status" value="1"/>
</dbReference>
<dbReference type="Proteomes" id="UP000295726">
    <property type="component" value="Unassembled WGS sequence"/>
</dbReference>
<evidence type="ECO:0000256" key="5">
    <source>
        <dbReference type="SAM" id="Phobius"/>
    </source>
</evidence>
<keyword evidence="8" id="KW-1185">Reference proteome</keyword>
<evidence type="ECO:0000256" key="1">
    <source>
        <dbReference type="ARBA" id="ARBA00010541"/>
    </source>
</evidence>
<name>A0A4R3K4N9_9FIRM</name>
<proteinExistence type="inferred from homology"/>
<dbReference type="InterPro" id="IPR001478">
    <property type="entry name" value="PDZ"/>
</dbReference>
<dbReference type="SUPFAM" id="SSF50494">
    <property type="entry name" value="Trypsin-like serine proteases"/>
    <property type="match status" value="1"/>
</dbReference>
<dbReference type="EMBL" id="SLZZ01000015">
    <property type="protein sequence ID" value="TCS77716.1"/>
    <property type="molecule type" value="Genomic_DNA"/>
</dbReference>
<evidence type="ECO:0000256" key="4">
    <source>
        <dbReference type="SAM" id="MobiDB-lite"/>
    </source>
</evidence>
<feature type="transmembrane region" description="Helical" evidence="5">
    <location>
        <begin position="47"/>
        <end position="69"/>
    </location>
</feature>
<dbReference type="PANTHER" id="PTHR22939:SF129">
    <property type="entry name" value="SERINE PROTEASE HTRA2, MITOCHONDRIAL"/>
    <property type="match status" value="1"/>
</dbReference>
<accession>A0A4R3K4N9</accession>
<feature type="region of interest" description="Disordered" evidence="4">
    <location>
        <begin position="1"/>
        <end position="21"/>
    </location>
</feature>
<evidence type="ECO:0000259" key="6">
    <source>
        <dbReference type="PROSITE" id="PS50106"/>
    </source>
</evidence>
<keyword evidence="3" id="KW-0378">Hydrolase</keyword>
<dbReference type="Pfam" id="PF13365">
    <property type="entry name" value="Trypsin_2"/>
    <property type="match status" value="1"/>
</dbReference>
<dbReference type="InterPro" id="IPR036034">
    <property type="entry name" value="PDZ_sf"/>
</dbReference>
<dbReference type="InterPro" id="IPR009003">
    <property type="entry name" value="Peptidase_S1_PA"/>
</dbReference>
<dbReference type="SUPFAM" id="SSF50156">
    <property type="entry name" value="PDZ domain-like"/>
    <property type="match status" value="1"/>
</dbReference>
<dbReference type="Gene3D" id="2.30.42.10">
    <property type="match status" value="1"/>
</dbReference>
<dbReference type="SMART" id="SM00228">
    <property type="entry name" value="PDZ"/>
    <property type="match status" value="1"/>
</dbReference>
<keyword evidence="5" id="KW-0812">Transmembrane</keyword>
<comment type="caution">
    <text evidence="7">The sequence shown here is derived from an EMBL/GenBank/DDBJ whole genome shotgun (WGS) entry which is preliminary data.</text>
</comment>
<evidence type="ECO:0000313" key="7">
    <source>
        <dbReference type="EMBL" id="TCS77716.1"/>
    </source>
</evidence>
<sequence length="429" mass="45968">MPYDEKPKQGPDTGPQEEKEEKFSFIQETIKPKPVTRRKILTQLARIVIYGLIFGAFACLGFFALKPWVQNRFQNIPKTVTIQEDEDEGTVQTAPPDTAEAVSPVLNADSYKEIMRSMYDIAKDAGKCVVTVQPADKEKSFSSEGSGTENSVAGLVAADNGKELLILCDNSVCADAENWTVTFSDGSQYGATLKKQDKNSGFAALSVQRINLTTSTWNSVLVATLGNSSVTTEGDVVIALGNMFGYAKGTGFGIVSSNIYEESKADGQYNVLTTDIPAENGGTGILFNLKGEVIGMISPGIWENTEANTTKALAISDLKSTIELLVNGESVPYVGIYGTTINDTMAEKENMPVGIYVIEVNPDSPAMAAGIQSGDILQEVSEAKVSSTLSYEKAVMSSKVGGTIKMKGKRRGANGYVDIDFNVTIGSLE</sequence>
<dbReference type="Gene3D" id="2.40.10.120">
    <property type="match status" value="1"/>
</dbReference>
<dbReference type="InterPro" id="IPR001940">
    <property type="entry name" value="Peptidase_S1C"/>
</dbReference>
<feature type="domain" description="PDZ" evidence="6">
    <location>
        <begin position="321"/>
        <end position="395"/>
    </location>
</feature>
<dbReference type="PANTHER" id="PTHR22939">
    <property type="entry name" value="SERINE PROTEASE FAMILY S1C HTRA-RELATED"/>
    <property type="match status" value="1"/>
</dbReference>
<organism evidence="7 8">
    <name type="scientific">Muricomes intestini</name>
    <dbReference type="NCBI Taxonomy" id="1796634"/>
    <lineage>
        <taxon>Bacteria</taxon>
        <taxon>Bacillati</taxon>
        <taxon>Bacillota</taxon>
        <taxon>Clostridia</taxon>
        <taxon>Lachnospirales</taxon>
        <taxon>Lachnospiraceae</taxon>
        <taxon>Muricomes</taxon>
    </lineage>
</organism>
<dbReference type="GO" id="GO:0004252">
    <property type="term" value="F:serine-type endopeptidase activity"/>
    <property type="evidence" value="ECO:0007669"/>
    <property type="project" value="InterPro"/>
</dbReference>
<reference evidence="7 8" key="1">
    <citation type="submission" date="2019-03" db="EMBL/GenBank/DDBJ databases">
        <title>Genomic Encyclopedia of Type Strains, Phase IV (KMG-IV): sequencing the most valuable type-strain genomes for metagenomic binning, comparative biology and taxonomic classification.</title>
        <authorList>
            <person name="Goeker M."/>
        </authorList>
    </citation>
    <scope>NUCLEOTIDE SEQUENCE [LARGE SCALE GENOMIC DNA]</scope>
    <source>
        <strain evidence="7 8">DSM 29489</strain>
    </source>
</reference>
<keyword evidence="2 7" id="KW-0645">Protease</keyword>
<evidence type="ECO:0000313" key="8">
    <source>
        <dbReference type="Proteomes" id="UP000295726"/>
    </source>
</evidence>
<dbReference type="PRINTS" id="PR00834">
    <property type="entry name" value="PROTEASES2C"/>
</dbReference>
<keyword evidence="5" id="KW-1133">Transmembrane helix</keyword>
<dbReference type="AlphaFoldDB" id="A0A4R3K4N9"/>
<dbReference type="GO" id="GO:0006508">
    <property type="term" value="P:proteolysis"/>
    <property type="evidence" value="ECO:0007669"/>
    <property type="project" value="UniProtKB-KW"/>
</dbReference>
<protein>
    <submittedName>
        <fullName evidence="7">Serine protease Do</fullName>
    </submittedName>
</protein>
<keyword evidence="5" id="KW-0472">Membrane</keyword>
<evidence type="ECO:0000256" key="2">
    <source>
        <dbReference type="ARBA" id="ARBA00022670"/>
    </source>
</evidence>
<dbReference type="Pfam" id="PF13180">
    <property type="entry name" value="PDZ_2"/>
    <property type="match status" value="1"/>
</dbReference>
<evidence type="ECO:0000256" key="3">
    <source>
        <dbReference type="ARBA" id="ARBA00022801"/>
    </source>
</evidence>
<comment type="similarity">
    <text evidence="1">Belongs to the peptidase S1C family.</text>
</comment>
<dbReference type="RefSeq" id="WP_132381883.1">
    <property type="nucleotide sequence ID" value="NZ_DAIPCY010000017.1"/>
</dbReference>
<gene>
    <name evidence="7" type="ORF">EDD59_11534</name>
</gene>
<dbReference type="OrthoDB" id="1765023at2"/>